<dbReference type="CDD" id="cd07381">
    <property type="entry name" value="MPP_CapA"/>
    <property type="match status" value="1"/>
</dbReference>
<dbReference type="Pfam" id="PF09587">
    <property type="entry name" value="PGA_cap"/>
    <property type="match status" value="1"/>
</dbReference>
<gene>
    <name evidence="5" type="ORF">IPJ48_18785</name>
</gene>
<sequence length="337" mass="36808">MKQGLISFCALLLLMTISAVQAYPVRLVFVGDVMLDEGPGRVIKSGRDPLAPFAAELRDADFTIGNLECPIATQGQPLVSKIFSFRADPRVVPLLKGRFDALSLANNHSGDYGKAAFLQTLSHLEQAGIAYFGGGHDLASAHAPLWIERQGLCIAVLGYNEFKPRSFEAGADYPGVAWSEDSQVVSDIRAARAAGADLVIPFMHWGWEREPEPSQRQRQLARTMIDAGADVVVGSHPHVTQGAEYYRGKLIVYSLGNFVFDGFELPAAKRGWLLRLTLGRQGLLTWETLAAQIDEEGTPHPVPGALTPVENRAGPQQKQALRTRKRALPSVRECVNK</sequence>
<evidence type="ECO:0000313" key="5">
    <source>
        <dbReference type="EMBL" id="MBK7424955.1"/>
    </source>
</evidence>
<evidence type="ECO:0000256" key="1">
    <source>
        <dbReference type="ARBA" id="ARBA00005662"/>
    </source>
</evidence>
<evidence type="ECO:0000259" key="4">
    <source>
        <dbReference type="SMART" id="SM00854"/>
    </source>
</evidence>
<dbReference type="InterPro" id="IPR052169">
    <property type="entry name" value="CW_Biosynth-Accessory"/>
</dbReference>
<keyword evidence="3" id="KW-0732">Signal</keyword>
<evidence type="ECO:0000256" key="3">
    <source>
        <dbReference type="SAM" id="SignalP"/>
    </source>
</evidence>
<dbReference type="EMBL" id="JADJNC010000060">
    <property type="protein sequence ID" value="MBK7424955.1"/>
    <property type="molecule type" value="Genomic_DNA"/>
</dbReference>
<dbReference type="AlphaFoldDB" id="A0A9D7IEA1"/>
<feature type="signal peptide" evidence="3">
    <location>
        <begin position="1"/>
        <end position="22"/>
    </location>
</feature>
<reference evidence="5" key="1">
    <citation type="submission" date="2020-10" db="EMBL/GenBank/DDBJ databases">
        <title>Connecting structure to function with the recovery of over 1000 high-quality activated sludge metagenome-assembled genomes encoding full-length rRNA genes using long-read sequencing.</title>
        <authorList>
            <person name="Singleton C.M."/>
            <person name="Petriglieri F."/>
            <person name="Kristensen J.M."/>
            <person name="Kirkegaard R.H."/>
            <person name="Michaelsen T.Y."/>
            <person name="Andersen M.H."/>
            <person name="Karst S.M."/>
            <person name="Dueholm M.S."/>
            <person name="Nielsen P.H."/>
            <person name="Albertsen M."/>
        </authorList>
    </citation>
    <scope>NUCLEOTIDE SEQUENCE</scope>
    <source>
        <strain evidence="5">EsbW_18-Q3-R4-48_MAXAC.044</strain>
    </source>
</reference>
<proteinExistence type="inferred from homology"/>
<name>A0A9D7IEA1_9RHOO</name>
<comment type="caution">
    <text evidence="5">The sequence shown here is derived from an EMBL/GenBank/DDBJ whole genome shotgun (WGS) entry which is preliminary data.</text>
</comment>
<dbReference type="PANTHER" id="PTHR33393">
    <property type="entry name" value="POLYGLUTAMINE SYNTHESIS ACCESSORY PROTEIN RV0574C-RELATED"/>
    <property type="match status" value="1"/>
</dbReference>
<dbReference type="SUPFAM" id="SSF56300">
    <property type="entry name" value="Metallo-dependent phosphatases"/>
    <property type="match status" value="1"/>
</dbReference>
<dbReference type="Gene3D" id="3.60.21.10">
    <property type="match status" value="1"/>
</dbReference>
<comment type="similarity">
    <text evidence="1">Belongs to the CapA family.</text>
</comment>
<feature type="domain" description="Capsule synthesis protein CapA" evidence="4">
    <location>
        <begin position="26"/>
        <end position="262"/>
    </location>
</feature>
<feature type="region of interest" description="Disordered" evidence="2">
    <location>
        <begin position="296"/>
        <end position="337"/>
    </location>
</feature>
<protein>
    <submittedName>
        <fullName evidence="5">CapA family protein</fullName>
    </submittedName>
</protein>
<dbReference type="PANTHER" id="PTHR33393:SF13">
    <property type="entry name" value="PGA BIOSYNTHESIS PROTEIN CAPA"/>
    <property type="match status" value="1"/>
</dbReference>
<organism evidence="5 6">
    <name type="scientific">Candidatus Propionivibrio dominans</name>
    <dbReference type="NCBI Taxonomy" id="2954373"/>
    <lineage>
        <taxon>Bacteria</taxon>
        <taxon>Pseudomonadati</taxon>
        <taxon>Pseudomonadota</taxon>
        <taxon>Betaproteobacteria</taxon>
        <taxon>Rhodocyclales</taxon>
        <taxon>Rhodocyclaceae</taxon>
        <taxon>Propionivibrio</taxon>
    </lineage>
</organism>
<accession>A0A9D7IEA1</accession>
<dbReference type="InterPro" id="IPR029052">
    <property type="entry name" value="Metallo-depent_PP-like"/>
</dbReference>
<feature type="chain" id="PRO_5039635427" evidence="3">
    <location>
        <begin position="23"/>
        <end position="337"/>
    </location>
</feature>
<evidence type="ECO:0000313" key="6">
    <source>
        <dbReference type="Proteomes" id="UP000886602"/>
    </source>
</evidence>
<dbReference type="Proteomes" id="UP000886602">
    <property type="component" value="Unassembled WGS sequence"/>
</dbReference>
<dbReference type="InterPro" id="IPR019079">
    <property type="entry name" value="Capsule_synth_CapA"/>
</dbReference>
<evidence type="ECO:0000256" key="2">
    <source>
        <dbReference type="SAM" id="MobiDB-lite"/>
    </source>
</evidence>
<dbReference type="SMART" id="SM00854">
    <property type="entry name" value="PGA_cap"/>
    <property type="match status" value="1"/>
</dbReference>